<dbReference type="PROSITE" id="PS50096">
    <property type="entry name" value="IQ"/>
    <property type="match status" value="1"/>
</dbReference>
<dbReference type="Gene3D" id="1.20.5.190">
    <property type="match status" value="1"/>
</dbReference>
<dbReference type="EMBL" id="KE161123">
    <property type="protein sequence ID" value="EPQ01940.1"/>
    <property type="molecule type" value="Genomic_DNA"/>
</dbReference>
<reference evidence="14 15" key="1">
    <citation type="journal article" date="2013" name="Nat. Commun.">
        <title>Genome analysis reveals insights into physiology and longevity of the Brandt's bat Myotis brandtii.</title>
        <authorList>
            <person name="Seim I."/>
            <person name="Fang X."/>
            <person name="Xiong Z."/>
            <person name="Lobanov A.V."/>
            <person name="Huang Z."/>
            <person name="Ma S."/>
            <person name="Feng Y."/>
            <person name="Turanov A.A."/>
            <person name="Zhu Y."/>
            <person name="Lenz T.L."/>
            <person name="Gerashchenko M.V."/>
            <person name="Fan D."/>
            <person name="Hee Yim S."/>
            <person name="Yao X."/>
            <person name="Jordan D."/>
            <person name="Xiong Y."/>
            <person name="Ma Y."/>
            <person name="Lyapunov A.N."/>
            <person name="Chen G."/>
            <person name="Kulakova O.I."/>
            <person name="Sun Y."/>
            <person name="Lee S.G."/>
            <person name="Bronson R.T."/>
            <person name="Moskalev A.A."/>
            <person name="Sunyaev S.R."/>
            <person name="Zhang G."/>
            <person name="Krogh A."/>
            <person name="Wang J."/>
            <person name="Gladyshev V.N."/>
        </authorList>
    </citation>
    <scope>NUCLEOTIDE SEQUENCE [LARGE SCALE GENOMIC DNA]</scope>
</reference>
<evidence type="ECO:0000256" key="8">
    <source>
        <dbReference type="ARBA" id="ARBA00023212"/>
    </source>
</evidence>
<keyword evidence="8" id="KW-0206">Cytoskeleton</keyword>
<dbReference type="eggNOG" id="ENOG502QQS9">
    <property type="taxonomic scope" value="Eukaryota"/>
</dbReference>
<comment type="subunit">
    <text evidence="11">Component of the nexin-dynein regulatory complex (N-DRC). Interacts with CFAP52.</text>
</comment>
<evidence type="ECO:0000313" key="15">
    <source>
        <dbReference type="Proteomes" id="UP000052978"/>
    </source>
</evidence>
<evidence type="ECO:0000256" key="5">
    <source>
        <dbReference type="ARBA" id="ARBA00022490"/>
    </source>
</evidence>
<feature type="compositionally biased region" description="Basic and acidic residues" evidence="13">
    <location>
        <begin position="496"/>
        <end position="507"/>
    </location>
</feature>
<evidence type="ECO:0000256" key="4">
    <source>
        <dbReference type="ARBA" id="ARBA00021752"/>
    </source>
</evidence>
<organism evidence="14 15">
    <name type="scientific">Myotis brandtii</name>
    <name type="common">Brandt's bat</name>
    <dbReference type="NCBI Taxonomy" id="109478"/>
    <lineage>
        <taxon>Eukaryota</taxon>
        <taxon>Metazoa</taxon>
        <taxon>Chordata</taxon>
        <taxon>Craniata</taxon>
        <taxon>Vertebrata</taxon>
        <taxon>Euteleostomi</taxon>
        <taxon>Mammalia</taxon>
        <taxon>Eutheria</taxon>
        <taxon>Laurasiatheria</taxon>
        <taxon>Chiroptera</taxon>
        <taxon>Yangochiroptera</taxon>
        <taxon>Vespertilionidae</taxon>
        <taxon>Myotis</taxon>
    </lineage>
</organism>
<feature type="coiled-coil region" evidence="12">
    <location>
        <begin position="398"/>
        <end position="446"/>
    </location>
</feature>
<keyword evidence="9" id="KW-0966">Cell projection</keyword>
<keyword evidence="5" id="KW-0963">Cytoplasm</keyword>
<keyword evidence="6" id="KW-0282">Flagellum</keyword>
<evidence type="ECO:0000256" key="10">
    <source>
        <dbReference type="ARBA" id="ARBA00032180"/>
    </source>
</evidence>
<feature type="region of interest" description="Disordered" evidence="13">
    <location>
        <begin position="1"/>
        <end position="43"/>
    </location>
</feature>
<comment type="similarity">
    <text evidence="3">Belongs to the DRC10 family.</text>
</comment>
<dbReference type="AlphaFoldDB" id="S7MFA2"/>
<protein>
    <recommendedName>
        <fullName evidence="4">Dynein regulatory complex protein 10</fullName>
    </recommendedName>
    <alternativeName>
        <fullName evidence="10">IQ domain-containing protein D</fullName>
    </alternativeName>
</protein>
<keyword evidence="15" id="KW-1185">Reference proteome</keyword>
<feature type="coiled-coil region" evidence="12">
    <location>
        <begin position="276"/>
        <end position="346"/>
    </location>
</feature>
<evidence type="ECO:0000256" key="12">
    <source>
        <dbReference type="SAM" id="Coils"/>
    </source>
</evidence>
<dbReference type="CDD" id="cd23767">
    <property type="entry name" value="IQCD"/>
    <property type="match status" value="1"/>
</dbReference>
<evidence type="ECO:0000256" key="11">
    <source>
        <dbReference type="ARBA" id="ARBA00046836"/>
    </source>
</evidence>
<evidence type="ECO:0000256" key="6">
    <source>
        <dbReference type="ARBA" id="ARBA00022846"/>
    </source>
</evidence>
<keyword evidence="12" id="KW-0175">Coiled coil</keyword>
<evidence type="ECO:0000313" key="14">
    <source>
        <dbReference type="EMBL" id="EPQ01940.1"/>
    </source>
</evidence>
<evidence type="ECO:0000256" key="9">
    <source>
        <dbReference type="ARBA" id="ARBA00023273"/>
    </source>
</evidence>
<dbReference type="Proteomes" id="UP000052978">
    <property type="component" value="Unassembled WGS sequence"/>
</dbReference>
<comment type="subcellular location">
    <subcellularLocation>
        <location evidence="2">Cytoplasm</location>
        <location evidence="2">Cytoskeleton</location>
        <location evidence="2">Flagellum axoneme</location>
    </subcellularLocation>
</comment>
<dbReference type="SMART" id="SM00015">
    <property type="entry name" value="IQ"/>
    <property type="match status" value="1"/>
</dbReference>
<dbReference type="InterPro" id="IPR042815">
    <property type="entry name" value="DRC10"/>
</dbReference>
<accession>S7MFA2</accession>
<evidence type="ECO:0000256" key="3">
    <source>
        <dbReference type="ARBA" id="ARBA00009071"/>
    </source>
</evidence>
<comment type="function">
    <text evidence="1">Component of the nexin-dynein regulatory complex (N-DRC), a key regulator of ciliary/flagellar motility which maintains the alignment and integrity of the distal axoneme and regulates microtubule sliding in motile axonemes.</text>
</comment>
<evidence type="ECO:0000256" key="13">
    <source>
        <dbReference type="SAM" id="MobiDB-lite"/>
    </source>
</evidence>
<dbReference type="InterPro" id="IPR000048">
    <property type="entry name" value="IQ_motif_EF-hand-BS"/>
</dbReference>
<proteinExistence type="inferred from homology"/>
<dbReference type="Pfam" id="PF00612">
    <property type="entry name" value="IQ"/>
    <property type="match status" value="1"/>
</dbReference>
<dbReference type="PANTHER" id="PTHR31598">
    <property type="entry name" value="IQ DOMAIN-CONTAINING PROTEIN D"/>
    <property type="match status" value="1"/>
</dbReference>
<dbReference type="PANTHER" id="PTHR31598:SF1">
    <property type="entry name" value="DYNEIN REGULATORY COMPLEX PROTEIN 10"/>
    <property type="match status" value="1"/>
</dbReference>
<name>S7MFA2_MYOBR</name>
<evidence type="ECO:0000256" key="1">
    <source>
        <dbReference type="ARBA" id="ARBA00003029"/>
    </source>
</evidence>
<evidence type="ECO:0000256" key="2">
    <source>
        <dbReference type="ARBA" id="ARBA00004611"/>
    </source>
</evidence>
<gene>
    <name evidence="14" type="ORF">D623_10006669</name>
</gene>
<sequence>MGPRVKSPPTRMRLKITQDQDPAGPTPIEPHQAGGVASGKQRQEACLAHRSLPGPTKTKEAARTMASDILAVGSLYQVPDLNKMRAIAETPQKAASPLKPFTPLKTKLTSIETKRIMSVLDETIQKVELVTLLSYMAANTEDLEGLLGEDLTRAVREHADLCQVLVDKVSYLQEEEMQLQAEEEFEEEAWFRDLLLSIELQKSNLLPVMGQIKDSTKNILRLLLSRPQAAQLLRAQAQERGPGAQGFIDSLVELRGFLFEKLLTCPMEARDKSQFIQEITKRNRRNQEVIDTLENELEERMKNRAAEVEKENFVIQELKNHLHQVLKFSENSLLRTKQEAEKQQKADYRASQGRVAKIQQDILQLRSQFHSLVMENREAEQALRKKKYKVETEIENWIQKYDTEMSEKQDEYEELDIIHKEEKIQLEELQQRYEVLVEEFAQIREEREITSKKRMEDEQEMMRMVKAATLIQAVWKGYLVRSLLRSKRKKRGKGKAKGEKGKGKGKK</sequence>
<feature type="compositionally biased region" description="Basic residues" evidence="13">
    <location>
        <begin position="486"/>
        <end position="495"/>
    </location>
</feature>
<feature type="region of interest" description="Disordered" evidence="13">
    <location>
        <begin position="486"/>
        <end position="507"/>
    </location>
</feature>
<evidence type="ECO:0000256" key="7">
    <source>
        <dbReference type="ARBA" id="ARBA00023069"/>
    </source>
</evidence>
<keyword evidence="7" id="KW-0969">Cilium</keyword>